<evidence type="ECO:0000256" key="4">
    <source>
        <dbReference type="ARBA" id="ARBA00022729"/>
    </source>
</evidence>
<evidence type="ECO:0000313" key="9">
    <source>
        <dbReference type="EMBL" id="MCF6136830.1"/>
    </source>
</evidence>
<keyword evidence="10" id="KW-1185">Reference proteome</keyword>
<accession>A0ABS9GYR3</accession>
<keyword evidence="3" id="KW-1003">Cell membrane</keyword>
<dbReference type="EMBL" id="JAKIJS010000001">
    <property type="protein sequence ID" value="MCF6136830.1"/>
    <property type="molecule type" value="Genomic_DNA"/>
</dbReference>
<name>A0ABS9GYR3_9BACL</name>
<reference evidence="9 10" key="1">
    <citation type="submission" date="2022-01" db="EMBL/GenBank/DDBJ databases">
        <title>Alkalihalobacillus sp. EGI L200015, a novel bacterium isolated from a salt lake sediment.</title>
        <authorList>
            <person name="Gao L."/>
            <person name="Fang B.-Z."/>
            <person name="Li W.-J."/>
        </authorList>
    </citation>
    <scope>NUCLEOTIDE SEQUENCE [LARGE SCALE GENOMIC DNA]</scope>
    <source>
        <strain evidence="9 10">KCTC 12718</strain>
    </source>
</reference>
<dbReference type="SUPFAM" id="SSF53822">
    <property type="entry name" value="Periplasmic binding protein-like I"/>
    <property type="match status" value="1"/>
</dbReference>
<dbReference type="RefSeq" id="WP_236331917.1">
    <property type="nucleotide sequence ID" value="NZ_JAKIJS010000001.1"/>
</dbReference>
<gene>
    <name evidence="9" type="ORF">L2716_03745</name>
</gene>
<dbReference type="PANTHER" id="PTHR34296:SF2">
    <property type="entry name" value="ABC TRANSPORTER GUANOSINE-BINDING PROTEIN NUPN"/>
    <property type="match status" value="1"/>
</dbReference>
<dbReference type="InterPro" id="IPR003760">
    <property type="entry name" value="PnrA-like"/>
</dbReference>
<dbReference type="InterPro" id="IPR028082">
    <property type="entry name" value="Peripla_BP_I"/>
</dbReference>
<comment type="subcellular location">
    <subcellularLocation>
        <location evidence="1">Cell membrane</location>
        <topology evidence="1">Lipid-anchor</topology>
    </subcellularLocation>
</comment>
<dbReference type="InterPro" id="IPR050957">
    <property type="entry name" value="BMP_lipoprotein"/>
</dbReference>
<organism evidence="9 10">
    <name type="scientific">Pseudalkalibacillus berkeleyi</name>
    <dbReference type="NCBI Taxonomy" id="1069813"/>
    <lineage>
        <taxon>Bacteria</taxon>
        <taxon>Bacillati</taxon>
        <taxon>Bacillota</taxon>
        <taxon>Bacilli</taxon>
        <taxon>Bacillales</taxon>
        <taxon>Fictibacillaceae</taxon>
        <taxon>Pseudalkalibacillus</taxon>
    </lineage>
</organism>
<dbReference type="PROSITE" id="PS51257">
    <property type="entry name" value="PROKAR_LIPOPROTEIN"/>
    <property type="match status" value="1"/>
</dbReference>
<evidence type="ECO:0000256" key="5">
    <source>
        <dbReference type="ARBA" id="ARBA00023136"/>
    </source>
</evidence>
<evidence type="ECO:0000256" key="1">
    <source>
        <dbReference type="ARBA" id="ARBA00004193"/>
    </source>
</evidence>
<feature type="domain" description="ABC transporter substrate-binding protein PnrA-like" evidence="8">
    <location>
        <begin position="29"/>
        <end position="315"/>
    </location>
</feature>
<sequence>MKIITPFLIAILLLSLSGCQQALGSGDLKNVGLLIEDTINDQGWGTKGYKGLLQVKNEFNNKVFYREEVKSKEQVLEAVREFQKDNVNLVFGHGKLYAPLFMDIKSEFPDMHFVSFNGKVSGKGITSVHFDSYAMGYFAGVVSGAMTKSGQVGMIAAFPWQPEATGFREGANVYNPDVETNISFVQDWSDTDKAIEIFNDMDEKGVDVYYPAGDGYTVPVIEKVKEKGAYAIGFISNMSDLGEQTVLTSTVQHVDKLYVKIAQKHNDGKLSTGNIHYDFQEGVISLAPFSSAVPEDIQQQISSLVDEYKETGKLPSP</sequence>
<feature type="signal peptide" evidence="7">
    <location>
        <begin position="1"/>
        <end position="22"/>
    </location>
</feature>
<dbReference type="Pfam" id="PF02608">
    <property type="entry name" value="Bmp"/>
    <property type="match status" value="1"/>
</dbReference>
<feature type="chain" id="PRO_5046701857" evidence="7">
    <location>
        <begin position="23"/>
        <end position="317"/>
    </location>
</feature>
<evidence type="ECO:0000256" key="7">
    <source>
        <dbReference type="SAM" id="SignalP"/>
    </source>
</evidence>
<comment type="similarity">
    <text evidence="2">Belongs to the BMP lipoprotein family.</text>
</comment>
<evidence type="ECO:0000256" key="3">
    <source>
        <dbReference type="ARBA" id="ARBA00022475"/>
    </source>
</evidence>
<evidence type="ECO:0000256" key="6">
    <source>
        <dbReference type="ARBA" id="ARBA00023288"/>
    </source>
</evidence>
<keyword evidence="4 7" id="KW-0732">Signal</keyword>
<dbReference type="PANTHER" id="PTHR34296">
    <property type="entry name" value="TRANSCRIPTIONAL ACTIVATOR PROTEIN MED"/>
    <property type="match status" value="1"/>
</dbReference>
<keyword evidence="6" id="KW-0449">Lipoprotein</keyword>
<evidence type="ECO:0000259" key="8">
    <source>
        <dbReference type="Pfam" id="PF02608"/>
    </source>
</evidence>
<proteinExistence type="inferred from homology"/>
<evidence type="ECO:0000313" key="10">
    <source>
        <dbReference type="Proteomes" id="UP001649381"/>
    </source>
</evidence>
<keyword evidence="5" id="KW-0472">Membrane</keyword>
<dbReference type="Gene3D" id="3.40.50.2300">
    <property type="match status" value="2"/>
</dbReference>
<protein>
    <submittedName>
        <fullName evidence="9">BMP family ABC transporter substrate-binding protein</fullName>
    </submittedName>
</protein>
<comment type="caution">
    <text evidence="9">The sequence shown here is derived from an EMBL/GenBank/DDBJ whole genome shotgun (WGS) entry which is preliminary data.</text>
</comment>
<evidence type="ECO:0000256" key="2">
    <source>
        <dbReference type="ARBA" id="ARBA00008610"/>
    </source>
</evidence>
<dbReference type="Proteomes" id="UP001649381">
    <property type="component" value="Unassembled WGS sequence"/>
</dbReference>